<dbReference type="EMBL" id="CADCTU010000610">
    <property type="protein sequence ID" value="CAA9336619.1"/>
    <property type="molecule type" value="Genomic_DNA"/>
</dbReference>
<dbReference type="AlphaFoldDB" id="A0A6J4LMA0"/>
<evidence type="ECO:0000313" key="2">
    <source>
        <dbReference type="EMBL" id="CAA9336619.1"/>
    </source>
</evidence>
<accession>A0A6J4LMA0</accession>
<organism evidence="2">
    <name type="scientific">uncultured Gemmatimonadaceae bacterium</name>
    <dbReference type="NCBI Taxonomy" id="246130"/>
    <lineage>
        <taxon>Bacteria</taxon>
        <taxon>Pseudomonadati</taxon>
        <taxon>Gemmatimonadota</taxon>
        <taxon>Gemmatimonadia</taxon>
        <taxon>Gemmatimonadales</taxon>
        <taxon>Gemmatimonadaceae</taxon>
        <taxon>environmental samples</taxon>
    </lineage>
</organism>
<feature type="region of interest" description="Disordered" evidence="1">
    <location>
        <begin position="42"/>
        <end position="62"/>
    </location>
</feature>
<protein>
    <submittedName>
        <fullName evidence="2">Uncharacterized protein</fullName>
    </submittedName>
</protein>
<proteinExistence type="predicted"/>
<reference evidence="2" key="1">
    <citation type="submission" date="2020-02" db="EMBL/GenBank/DDBJ databases">
        <authorList>
            <person name="Meier V. D."/>
        </authorList>
    </citation>
    <scope>NUCLEOTIDE SEQUENCE</scope>
    <source>
        <strain evidence="2">AVDCRST_MAG11</strain>
    </source>
</reference>
<sequence>HPADAERPALAARVERATLAEVTLPLERHRLLALVQTVVERQQATGREEDGVTPADPDCPPG</sequence>
<evidence type="ECO:0000256" key="1">
    <source>
        <dbReference type="SAM" id="MobiDB-lite"/>
    </source>
</evidence>
<name>A0A6J4LMA0_9BACT</name>
<feature type="non-terminal residue" evidence="2">
    <location>
        <position position="1"/>
    </location>
</feature>
<gene>
    <name evidence="2" type="ORF">AVDCRST_MAG11-2751</name>
</gene>